<evidence type="ECO:0000313" key="7">
    <source>
        <dbReference type="EMBL" id="MEN3228410.1"/>
    </source>
</evidence>
<evidence type="ECO:0000256" key="2">
    <source>
        <dbReference type="ARBA" id="ARBA00008333"/>
    </source>
</evidence>
<keyword evidence="5 6" id="KW-0472">Membrane</keyword>
<evidence type="ECO:0000256" key="4">
    <source>
        <dbReference type="ARBA" id="ARBA00022989"/>
    </source>
</evidence>
<feature type="transmembrane region" description="Helical" evidence="6">
    <location>
        <begin position="59"/>
        <end position="81"/>
    </location>
</feature>
<keyword evidence="3 6" id="KW-0812">Transmembrane</keyword>
<feature type="transmembrane region" description="Helical" evidence="6">
    <location>
        <begin position="253"/>
        <end position="271"/>
    </location>
</feature>
<sequence>MRRDARPADRNGSNRMADGSTFVQAFIILFREGLEALLVIAALAAFLRRANAAERIAPVYMGALAAVVASVVMAWVFATFYDGNHSDLFEAGVMLAAAVLLFYMSGWMFLRQDPKAWQADLNRLAERALGAGTVLSLAGIAFLAVFREGAETILFVHALAKSGSGFDASLLSGLAAAALALVAMFVAMQWLALRLPLRPMFIVTSAFLFFMGLRMVGEAFQELQEQALIPFTTEGVPAFVSDWGLSNGSWEALGTQLVILAVAVAAALVSLTRKGAKESREGRPVSAAS</sequence>
<evidence type="ECO:0000256" key="6">
    <source>
        <dbReference type="SAM" id="Phobius"/>
    </source>
</evidence>
<dbReference type="Proteomes" id="UP001404845">
    <property type="component" value="Unassembled WGS sequence"/>
</dbReference>
<dbReference type="PANTHER" id="PTHR31632">
    <property type="entry name" value="IRON TRANSPORTER FTH1"/>
    <property type="match status" value="1"/>
</dbReference>
<keyword evidence="8" id="KW-1185">Reference proteome</keyword>
<proteinExistence type="inferred from homology"/>
<feature type="transmembrane region" description="Helical" evidence="6">
    <location>
        <begin position="131"/>
        <end position="150"/>
    </location>
</feature>
<comment type="subcellular location">
    <subcellularLocation>
        <location evidence="1">Membrane</location>
        <topology evidence="1">Multi-pass membrane protein</topology>
    </subcellularLocation>
</comment>
<feature type="transmembrane region" description="Helical" evidence="6">
    <location>
        <begin position="93"/>
        <end position="110"/>
    </location>
</feature>
<gene>
    <name evidence="7" type="ORF">PUR21_12335</name>
</gene>
<dbReference type="PANTHER" id="PTHR31632:SF2">
    <property type="entry name" value="PLASMA MEMBRANE IRON PERMEASE"/>
    <property type="match status" value="1"/>
</dbReference>
<dbReference type="Pfam" id="PF03239">
    <property type="entry name" value="FTR1"/>
    <property type="match status" value="1"/>
</dbReference>
<protein>
    <submittedName>
        <fullName evidence="7">FTR1 family protein</fullName>
    </submittedName>
</protein>
<dbReference type="InterPro" id="IPR004923">
    <property type="entry name" value="FTR1/Fip1/EfeU"/>
</dbReference>
<keyword evidence="4 6" id="KW-1133">Transmembrane helix</keyword>
<evidence type="ECO:0000256" key="1">
    <source>
        <dbReference type="ARBA" id="ARBA00004141"/>
    </source>
</evidence>
<accession>A0ABU9ZBT9</accession>
<organism evidence="7 8">
    <name type="scientific">Methylorubrum rhodesianum</name>
    <dbReference type="NCBI Taxonomy" id="29427"/>
    <lineage>
        <taxon>Bacteria</taxon>
        <taxon>Pseudomonadati</taxon>
        <taxon>Pseudomonadota</taxon>
        <taxon>Alphaproteobacteria</taxon>
        <taxon>Hyphomicrobiales</taxon>
        <taxon>Methylobacteriaceae</taxon>
        <taxon>Methylorubrum</taxon>
    </lineage>
</organism>
<evidence type="ECO:0000256" key="3">
    <source>
        <dbReference type="ARBA" id="ARBA00022692"/>
    </source>
</evidence>
<evidence type="ECO:0000256" key="5">
    <source>
        <dbReference type="ARBA" id="ARBA00023136"/>
    </source>
</evidence>
<feature type="transmembrane region" description="Helical" evidence="6">
    <location>
        <begin position="170"/>
        <end position="193"/>
    </location>
</feature>
<comment type="caution">
    <text evidence="7">The sequence shown here is derived from an EMBL/GenBank/DDBJ whole genome shotgun (WGS) entry which is preliminary data.</text>
</comment>
<name>A0ABU9ZBT9_9HYPH</name>
<reference evidence="7 8" key="1">
    <citation type="journal article" date="2023" name="PLoS ONE">
        <title>Complete genome assembly of Hawai'i environmental nontuberculous mycobacteria reveals unexpected co-isolation with methylobacteria.</title>
        <authorList>
            <person name="Hendrix J."/>
            <person name="Epperson L.E."/>
            <person name="Tong E.I."/>
            <person name="Chan Y.L."/>
            <person name="Hasan N.A."/>
            <person name="Dawrs S.N."/>
            <person name="Norton G.J."/>
            <person name="Virdi R."/>
            <person name="Crooks J.L."/>
            <person name="Chan E.D."/>
            <person name="Honda J.R."/>
            <person name="Strong M."/>
        </authorList>
    </citation>
    <scope>NUCLEOTIDE SEQUENCE [LARGE SCALE GENOMIC DNA]</scope>
    <source>
        <strain evidence="7 8">NJH_HI01</strain>
    </source>
</reference>
<dbReference type="EMBL" id="JAQYXL010000001">
    <property type="protein sequence ID" value="MEN3228410.1"/>
    <property type="molecule type" value="Genomic_DNA"/>
</dbReference>
<evidence type="ECO:0000313" key="8">
    <source>
        <dbReference type="Proteomes" id="UP001404845"/>
    </source>
</evidence>
<comment type="similarity">
    <text evidence="2">Belongs to the oxidase-dependent Fe transporter (OFeT) (TC 9.A.10.1) family.</text>
</comment>
<feature type="transmembrane region" description="Helical" evidence="6">
    <location>
        <begin position="200"/>
        <end position="217"/>
    </location>
</feature>